<dbReference type="GO" id="GO:0006352">
    <property type="term" value="P:DNA-templated transcription initiation"/>
    <property type="evidence" value="ECO:0007669"/>
    <property type="project" value="InterPro"/>
</dbReference>
<protein>
    <recommendedName>
        <fullName evidence="7">TATA-box-binding protein</fullName>
    </recommendedName>
    <alternativeName>
        <fullName evidence="7">Box A-binding protein</fullName>
        <shortName evidence="7">BAP</shortName>
    </alternativeName>
    <alternativeName>
        <fullName evidence="7">TATA sequence-binding protein</fullName>
        <shortName evidence="7">TBP</shortName>
    </alternativeName>
    <alternativeName>
        <fullName evidence="7">TATA-box factor</fullName>
    </alternativeName>
</protein>
<proteinExistence type="inferred from homology"/>
<evidence type="ECO:0000256" key="6">
    <source>
        <dbReference type="ARBA" id="ARBA00025680"/>
    </source>
</evidence>
<keyword evidence="2 7" id="KW-0677">Repeat</keyword>
<evidence type="ECO:0000313" key="9">
    <source>
        <dbReference type="Proteomes" id="UP000604391"/>
    </source>
</evidence>
<dbReference type="InterPro" id="IPR000814">
    <property type="entry name" value="TBP"/>
</dbReference>
<evidence type="ECO:0000256" key="3">
    <source>
        <dbReference type="ARBA" id="ARBA00023015"/>
    </source>
</evidence>
<dbReference type="GO" id="GO:0003677">
    <property type="term" value="F:DNA binding"/>
    <property type="evidence" value="ECO:0007669"/>
    <property type="project" value="UniProtKB-KW"/>
</dbReference>
<comment type="function">
    <text evidence="6 7">General factor that plays a role in the activation of archaeal genes transcribed by RNA polymerase. Binds specifically to the TATA box promoter element which lies close to the position of transcription initiation.</text>
</comment>
<comment type="caution">
    <text evidence="8">The sequence shown here is derived from an EMBL/GenBank/DDBJ whole genome shotgun (WGS) entry which is preliminary data.</text>
</comment>
<dbReference type="FunFam" id="3.30.310.10:FF:000007">
    <property type="entry name" value="TATA-box-binding protein"/>
    <property type="match status" value="1"/>
</dbReference>
<keyword evidence="4 7" id="KW-0238">DNA-binding</keyword>
<evidence type="ECO:0000313" key="8">
    <source>
        <dbReference type="EMBL" id="HIJ99834.1"/>
    </source>
</evidence>
<sequence length="182" mass="19995">MKIENVVASAAVDAEMDLDKIAATLDNAEYEPEQFPGLVLRLKKDVPKGIPKAAILVFSSGKMVCTGSKEIRLVKVALTETLKQIRKCGIKVKGEATIKIQNIVASSDLKSELNLDKIAFTLENTEFEPEQFPGLVFRVAKPKVVFLLFRSGKIVCTGAKKVIDVRRGVEVLVKELKKAKVL</sequence>
<evidence type="ECO:0000256" key="7">
    <source>
        <dbReference type="HAMAP-Rule" id="MF_00408"/>
    </source>
</evidence>
<dbReference type="GO" id="GO:0003700">
    <property type="term" value="F:DNA-binding transcription factor activity"/>
    <property type="evidence" value="ECO:0007669"/>
    <property type="project" value="UniProtKB-UniRule"/>
</dbReference>
<reference evidence="8 9" key="1">
    <citation type="journal article" name="Nat. Commun.">
        <title>Undinarchaeota illuminate DPANN phylogeny and the impact of gene transfer on archaeal evolution.</title>
        <authorList>
            <person name="Dombrowski N."/>
            <person name="Williams T.A."/>
            <person name="Sun J."/>
            <person name="Woodcroft B.J."/>
            <person name="Lee J.H."/>
            <person name="Minh B.Q."/>
            <person name="Rinke C."/>
            <person name="Spang A."/>
        </authorList>
    </citation>
    <scope>NUCLEOTIDE SEQUENCE [LARGE SCALE GENOMIC DNA]</scope>
    <source>
        <strain evidence="8">MAG_bin17</strain>
    </source>
</reference>
<evidence type="ECO:0000256" key="2">
    <source>
        <dbReference type="ARBA" id="ARBA00022737"/>
    </source>
</evidence>
<evidence type="ECO:0000256" key="5">
    <source>
        <dbReference type="ARBA" id="ARBA00023163"/>
    </source>
</evidence>
<dbReference type="HAMAP" id="MF_00408">
    <property type="entry name" value="TATA_bind_prot_arch"/>
    <property type="match status" value="1"/>
</dbReference>
<comment type="similarity">
    <text evidence="1 7">Belongs to the TBP family.</text>
</comment>
<dbReference type="AlphaFoldDB" id="A0A832V4A4"/>
<dbReference type="NCBIfam" id="NF001593">
    <property type="entry name" value="PRK00394.1-2"/>
    <property type="match status" value="1"/>
</dbReference>
<dbReference type="EMBL" id="DVAD01000015">
    <property type="protein sequence ID" value="HIJ99834.1"/>
    <property type="molecule type" value="Genomic_DNA"/>
</dbReference>
<evidence type="ECO:0000256" key="4">
    <source>
        <dbReference type="ARBA" id="ARBA00023125"/>
    </source>
</evidence>
<dbReference type="Pfam" id="PF00352">
    <property type="entry name" value="TBP"/>
    <property type="match status" value="2"/>
</dbReference>
<evidence type="ECO:0000256" key="1">
    <source>
        <dbReference type="ARBA" id="ARBA00005560"/>
    </source>
</evidence>
<dbReference type="Proteomes" id="UP000604391">
    <property type="component" value="Unassembled WGS sequence"/>
</dbReference>
<feature type="repeat" description="2" evidence="7">
    <location>
        <begin position="100"/>
        <end position="176"/>
    </location>
</feature>
<accession>A0A832V4A4</accession>
<gene>
    <name evidence="7" type="primary">tbp</name>
    <name evidence="8" type="ORF">H1011_03395</name>
</gene>
<comment type="caution">
    <text evidence="7">Lacks conserved residue(s) required for the propagation of feature annotation.</text>
</comment>
<organism evidence="8 9">
    <name type="scientific">Candidatus Undinarchaeum marinum</name>
    <dbReference type="NCBI Taxonomy" id="2756141"/>
    <lineage>
        <taxon>Archaea</taxon>
        <taxon>Candidatus Undinarchaeota</taxon>
        <taxon>Candidatus Undinarchaeia</taxon>
        <taxon>Candidatus Undinarchaeales</taxon>
        <taxon>Candidatus Undinarchaeaceae</taxon>
        <taxon>Candidatus Undinarchaeum</taxon>
    </lineage>
</organism>
<dbReference type="SUPFAM" id="SSF55945">
    <property type="entry name" value="TATA-box binding protein-like"/>
    <property type="match status" value="2"/>
</dbReference>
<dbReference type="Gene3D" id="3.30.310.10">
    <property type="entry name" value="TATA-Binding Protein"/>
    <property type="match status" value="2"/>
</dbReference>
<name>A0A832V4A4_9ARCH</name>
<dbReference type="PANTHER" id="PTHR10126">
    <property type="entry name" value="TATA-BOX BINDING PROTEIN"/>
    <property type="match status" value="1"/>
</dbReference>
<dbReference type="PRINTS" id="PR00686">
    <property type="entry name" value="TIFACTORIID"/>
</dbReference>
<keyword evidence="9" id="KW-1185">Reference proteome</keyword>
<keyword evidence="3 7" id="KW-0805">Transcription regulation</keyword>
<keyword evidence="5 7" id="KW-0804">Transcription</keyword>
<dbReference type="InterPro" id="IPR012295">
    <property type="entry name" value="TBP_dom_sf"/>
</dbReference>